<dbReference type="InterPro" id="IPR036034">
    <property type="entry name" value="PDZ_sf"/>
</dbReference>
<keyword evidence="1" id="KW-1133">Transmembrane helix</keyword>
<feature type="transmembrane region" description="Helical" evidence="1">
    <location>
        <begin position="82"/>
        <end position="100"/>
    </location>
</feature>
<feature type="transmembrane region" description="Helical" evidence="1">
    <location>
        <begin position="184"/>
        <end position="203"/>
    </location>
</feature>
<dbReference type="GO" id="GO:0008233">
    <property type="term" value="F:peptidase activity"/>
    <property type="evidence" value="ECO:0007669"/>
    <property type="project" value="UniProtKB-KW"/>
</dbReference>
<dbReference type="SUPFAM" id="SSF50156">
    <property type="entry name" value="PDZ domain-like"/>
    <property type="match status" value="1"/>
</dbReference>
<feature type="domain" description="PDZ" evidence="2">
    <location>
        <begin position="312"/>
        <end position="368"/>
    </location>
</feature>
<dbReference type="STRING" id="1324314.BVG16_17975"/>
<dbReference type="InterPro" id="IPR041489">
    <property type="entry name" value="PDZ_6"/>
</dbReference>
<dbReference type="SMART" id="SM00228">
    <property type="entry name" value="PDZ"/>
    <property type="match status" value="1"/>
</dbReference>
<reference evidence="3 4" key="1">
    <citation type="submission" date="2017-01" db="EMBL/GenBank/DDBJ databases">
        <title>Genome analysis of Paenibacillus selenitrireducens ES3-24.</title>
        <authorList>
            <person name="Xu D."/>
            <person name="Yao R."/>
            <person name="Zheng S."/>
        </authorList>
    </citation>
    <scope>NUCLEOTIDE SEQUENCE [LARGE SCALE GENOMIC DNA]</scope>
    <source>
        <strain evidence="3 4">ES3-24</strain>
    </source>
</reference>
<dbReference type="AlphaFoldDB" id="A0A1T2X8T7"/>
<organism evidence="3 4">
    <name type="scientific">Paenibacillus selenitireducens</name>
    <dbReference type="NCBI Taxonomy" id="1324314"/>
    <lineage>
        <taxon>Bacteria</taxon>
        <taxon>Bacillati</taxon>
        <taxon>Bacillota</taxon>
        <taxon>Bacilli</taxon>
        <taxon>Bacillales</taxon>
        <taxon>Paenibacillaceae</taxon>
        <taxon>Paenibacillus</taxon>
    </lineage>
</organism>
<dbReference type="Proteomes" id="UP000190188">
    <property type="component" value="Unassembled WGS sequence"/>
</dbReference>
<dbReference type="Gene3D" id="2.30.42.10">
    <property type="match status" value="1"/>
</dbReference>
<feature type="transmembrane region" description="Helical" evidence="1">
    <location>
        <begin position="56"/>
        <end position="76"/>
    </location>
</feature>
<gene>
    <name evidence="3" type="ORF">BVG16_17975</name>
</gene>
<keyword evidence="4" id="KW-1185">Reference proteome</keyword>
<dbReference type="InterPro" id="IPR001478">
    <property type="entry name" value="PDZ"/>
</dbReference>
<feature type="transmembrane region" description="Helical" evidence="1">
    <location>
        <begin position="256"/>
        <end position="276"/>
    </location>
</feature>
<sequence>MEFAMEMLWRVVDAILHMLMQPFLYISLILIILQYRRQVMLERKLFSVKMHALGDQIIRTVLGGLLAGIGVSIVTVFTGMTLTLGAIVLIWCVSLVLMLFRVRYLCLAYSVGALGILQFVVSWFPSWSMDGFAGSVLVTLRELNIPALLALVAILHMAEALLIRWQGAKFASPLFLASKRGKLVGGYQMQSYWPIPLFLMIPTQTTGTILPWTPFFGGDAWANGWMLMAFPVVIGFSEMTQSRLPKDKVRWSSKWLFAYSVILLAFAMISGVWSPLTLLTALVGIGMHEWIHWYSTKEETERSPLYVHDERGLYVMAVIPNTPAAELGIEPGEIIYKVNGTKVHTKEELHQALRMNPAFCKLEVLNLSGESKFLQRAIFAGEHHQLGVVLAPDQDASFYVGMGPTSIFQIVRMKLAGVQSRMKM</sequence>
<keyword evidence="1" id="KW-0472">Membrane</keyword>
<feature type="transmembrane region" description="Helical" evidence="1">
    <location>
        <begin position="107"/>
        <end position="125"/>
    </location>
</feature>
<feature type="transmembrane region" description="Helical" evidence="1">
    <location>
        <begin position="215"/>
        <end position="236"/>
    </location>
</feature>
<name>A0A1T2X8T7_9BACL</name>
<dbReference type="PROSITE" id="PS50106">
    <property type="entry name" value="PDZ"/>
    <property type="match status" value="1"/>
</dbReference>
<dbReference type="EMBL" id="MSZX01000007">
    <property type="protein sequence ID" value="OPA76106.1"/>
    <property type="molecule type" value="Genomic_DNA"/>
</dbReference>
<protein>
    <submittedName>
        <fullName evidence="3">Serine protease</fullName>
    </submittedName>
</protein>
<keyword evidence="3" id="KW-0645">Protease</keyword>
<dbReference type="GO" id="GO:0006508">
    <property type="term" value="P:proteolysis"/>
    <property type="evidence" value="ECO:0007669"/>
    <property type="project" value="UniProtKB-KW"/>
</dbReference>
<keyword evidence="1" id="KW-0812">Transmembrane</keyword>
<evidence type="ECO:0000259" key="2">
    <source>
        <dbReference type="PROSITE" id="PS50106"/>
    </source>
</evidence>
<dbReference type="Pfam" id="PF17820">
    <property type="entry name" value="PDZ_6"/>
    <property type="match status" value="1"/>
</dbReference>
<feature type="transmembrane region" description="Helical" evidence="1">
    <location>
        <begin position="15"/>
        <end position="35"/>
    </location>
</feature>
<dbReference type="OrthoDB" id="198399at2"/>
<dbReference type="RefSeq" id="WP_078500262.1">
    <property type="nucleotide sequence ID" value="NZ_MSZX01000007.1"/>
</dbReference>
<proteinExistence type="predicted"/>
<accession>A0A1T2X8T7</accession>
<evidence type="ECO:0000313" key="3">
    <source>
        <dbReference type="EMBL" id="OPA76106.1"/>
    </source>
</evidence>
<evidence type="ECO:0000256" key="1">
    <source>
        <dbReference type="SAM" id="Phobius"/>
    </source>
</evidence>
<evidence type="ECO:0000313" key="4">
    <source>
        <dbReference type="Proteomes" id="UP000190188"/>
    </source>
</evidence>
<comment type="caution">
    <text evidence="3">The sequence shown here is derived from an EMBL/GenBank/DDBJ whole genome shotgun (WGS) entry which is preliminary data.</text>
</comment>
<keyword evidence="3" id="KW-0378">Hydrolase</keyword>
<feature type="transmembrane region" description="Helical" evidence="1">
    <location>
        <begin position="145"/>
        <end position="163"/>
    </location>
</feature>